<dbReference type="InParanoid" id="A9WID9"/>
<protein>
    <submittedName>
        <fullName evidence="1">Uncharacterized protein</fullName>
    </submittedName>
</protein>
<reference evidence="2" key="1">
    <citation type="journal article" date="2011" name="BMC Genomics">
        <title>Complete genome sequence of the filamentous anoxygenic phototrophic bacterium Chloroflexus aurantiacus.</title>
        <authorList>
            <person name="Tang K.H."/>
            <person name="Barry K."/>
            <person name="Chertkov O."/>
            <person name="Dalin E."/>
            <person name="Han C.S."/>
            <person name="Hauser L.J."/>
            <person name="Honchak B.M."/>
            <person name="Karbach L.E."/>
            <person name="Land M.L."/>
            <person name="Lapidus A."/>
            <person name="Larimer F.W."/>
            <person name="Mikhailova N."/>
            <person name="Pitluck S."/>
            <person name="Pierson B.K."/>
            <person name="Blankenship R.E."/>
        </authorList>
    </citation>
    <scope>NUCLEOTIDE SEQUENCE [LARGE SCALE GENOMIC DNA]</scope>
    <source>
        <strain evidence="2">ATCC 29366 / DSM 635 / J-10-fl</strain>
    </source>
</reference>
<evidence type="ECO:0000313" key="2">
    <source>
        <dbReference type="Proteomes" id="UP000002008"/>
    </source>
</evidence>
<dbReference type="AlphaFoldDB" id="A9WID9"/>
<dbReference type="HOGENOM" id="CLU_1502049_0_0_0"/>
<accession>A9WID9</accession>
<dbReference type="RefSeq" id="WP_012259084.1">
    <property type="nucleotide sequence ID" value="NC_010175.1"/>
</dbReference>
<dbReference type="KEGG" id="cau:Caur_3242"/>
<name>A9WID9_CHLAA</name>
<proteinExistence type="predicted"/>
<dbReference type="EnsemblBacteria" id="ABY36431">
    <property type="protein sequence ID" value="ABY36431"/>
    <property type="gene ID" value="Caur_3242"/>
</dbReference>
<sequence length="191" mass="20825">MMNNSAAIYVAHPDHAVVAETLLILLIEQGFSATQRAPHDVSGIIMIPDKPTRHFFIAPSAQGWVAIWEDPRYFADRTLAQALARHLQTRSVWIEVGGNGVSWARGLYEGATVCEERFEAVETTFYGERGVVYLTFDPDTMPDEWIAQLGLPDPDLHYEAILAGAQPSAGPPLYLVVQRSSSDVSSAAAGG</sequence>
<evidence type="ECO:0000313" key="1">
    <source>
        <dbReference type="EMBL" id="ABY36431.1"/>
    </source>
</evidence>
<keyword evidence="2" id="KW-1185">Reference proteome</keyword>
<dbReference type="Proteomes" id="UP000002008">
    <property type="component" value="Chromosome"/>
</dbReference>
<organism evidence="1 2">
    <name type="scientific">Chloroflexus aurantiacus (strain ATCC 29366 / DSM 635 / J-10-fl)</name>
    <dbReference type="NCBI Taxonomy" id="324602"/>
    <lineage>
        <taxon>Bacteria</taxon>
        <taxon>Bacillati</taxon>
        <taxon>Chloroflexota</taxon>
        <taxon>Chloroflexia</taxon>
        <taxon>Chloroflexales</taxon>
        <taxon>Chloroflexineae</taxon>
        <taxon>Chloroflexaceae</taxon>
        <taxon>Chloroflexus</taxon>
    </lineage>
</organism>
<dbReference type="EMBL" id="CP000909">
    <property type="protein sequence ID" value="ABY36431.1"/>
    <property type="molecule type" value="Genomic_DNA"/>
</dbReference>
<gene>
    <name evidence="1" type="ordered locus">Caur_3242</name>
</gene>
<dbReference type="PATRIC" id="fig|324602.8.peg.3660"/>